<evidence type="ECO:0000256" key="2">
    <source>
        <dbReference type="PROSITE-ProRule" id="PRU00708"/>
    </source>
</evidence>
<keyword evidence="3" id="KW-1185">Reference proteome</keyword>
<feature type="repeat" description="PPR" evidence="2">
    <location>
        <begin position="342"/>
        <end position="376"/>
    </location>
</feature>
<dbReference type="InterPro" id="IPR011990">
    <property type="entry name" value="TPR-like_helical_dom_sf"/>
</dbReference>
<dbReference type="InterPro" id="IPR046960">
    <property type="entry name" value="PPR_At4g14850-like_plant"/>
</dbReference>
<feature type="repeat" description="PPR" evidence="2">
    <location>
        <begin position="239"/>
        <end position="273"/>
    </location>
</feature>
<reference evidence="4" key="1">
    <citation type="submission" date="2025-08" db="UniProtKB">
        <authorList>
            <consortium name="RefSeq"/>
        </authorList>
    </citation>
    <scope>IDENTIFICATION</scope>
</reference>
<keyword evidence="1" id="KW-0677">Repeat</keyword>
<dbReference type="PROSITE" id="PS51375">
    <property type="entry name" value="PPR"/>
    <property type="match status" value="4"/>
</dbReference>
<dbReference type="FunFam" id="1.25.40.10:FF:000344">
    <property type="entry name" value="Pentatricopeptide repeat-containing protein"/>
    <property type="match status" value="1"/>
</dbReference>
<organism evidence="3 4">
    <name type="scientific">Dioscorea cayennensis subsp. rotundata</name>
    <name type="common">White Guinea yam</name>
    <name type="synonym">Dioscorea rotundata</name>
    <dbReference type="NCBI Taxonomy" id="55577"/>
    <lineage>
        <taxon>Eukaryota</taxon>
        <taxon>Viridiplantae</taxon>
        <taxon>Streptophyta</taxon>
        <taxon>Embryophyta</taxon>
        <taxon>Tracheophyta</taxon>
        <taxon>Spermatophyta</taxon>
        <taxon>Magnoliopsida</taxon>
        <taxon>Liliopsida</taxon>
        <taxon>Dioscoreales</taxon>
        <taxon>Dioscoreaceae</taxon>
        <taxon>Dioscorea</taxon>
    </lineage>
</organism>
<dbReference type="PANTHER" id="PTHR47926:SF411">
    <property type="entry name" value="PENTATRICOPEPTIDE REPEAT-CONTAINING PROTEIN"/>
    <property type="match status" value="1"/>
</dbReference>
<accession>A0AB40C175</accession>
<dbReference type="RefSeq" id="XP_039132541.1">
    <property type="nucleotide sequence ID" value="XM_039276607.1"/>
</dbReference>
<dbReference type="GO" id="GO:0009451">
    <property type="term" value="P:RNA modification"/>
    <property type="evidence" value="ECO:0007669"/>
    <property type="project" value="InterPro"/>
</dbReference>
<protein>
    <submittedName>
        <fullName evidence="4">Pentatricopeptide repeat-containing protein At5g43790-like isoform X1</fullName>
    </submittedName>
</protein>
<feature type="repeat" description="PPR" evidence="2">
    <location>
        <begin position="138"/>
        <end position="172"/>
    </location>
</feature>
<dbReference type="InterPro" id="IPR002885">
    <property type="entry name" value="PPR_rpt"/>
</dbReference>
<dbReference type="Pfam" id="PF13041">
    <property type="entry name" value="PPR_2"/>
    <property type="match status" value="3"/>
</dbReference>
<dbReference type="AlphaFoldDB" id="A0AB40C175"/>
<evidence type="ECO:0000313" key="4">
    <source>
        <dbReference type="RefSeq" id="XP_039132541.1"/>
    </source>
</evidence>
<dbReference type="PANTHER" id="PTHR47926">
    <property type="entry name" value="PENTATRICOPEPTIDE REPEAT-CONTAINING PROTEIN"/>
    <property type="match status" value="1"/>
</dbReference>
<dbReference type="GO" id="GO:0003723">
    <property type="term" value="F:RNA binding"/>
    <property type="evidence" value="ECO:0007669"/>
    <property type="project" value="InterPro"/>
</dbReference>
<dbReference type="GeneID" id="120269275"/>
<name>A0AB40C175_DIOCR</name>
<gene>
    <name evidence="4" type="primary">LOC120269275</name>
</gene>
<dbReference type="Pfam" id="PF01535">
    <property type="entry name" value="PPR"/>
    <property type="match status" value="1"/>
</dbReference>
<dbReference type="NCBIfam" id="TIGR00756">
    <property type="entry name" value="PPR"/>
    <property type="match status" value="2"/>
</dbReference>
<feature type="repeat" description="PPR" evidence="2">
    <location>
        <begin position="377"/>
        <end position="407"/>
    </location>
</feature>
<sequence>MAVALRSSSLGSFSPTALIVSTSLASRLVVFRRSKKDGCSMLHQLKKLPLSFNFFLRHINDTTSWISANSIFQRQPRLILLERCQSLQDLPLILSYIIVSGLFHNPFVASRVLHTCITAGWPDVTSATMVFNQMKRPNLFSWNTMIRALARPEYRRSAVLLYTEMLRREVLPDKYTLPFLLKSCLCDTDIHLGRLIHAHAVILGLISDPFVQTQLLIMYFTCGCSAYGVRLFNEMPYRDVVSWTALISGLVHQGSNAEALKTLNDMRIRSSNATPNVATMVSALSACVNMRSLVHTRGLHAYIEKVGLVGEVFIGNSLIDAYSKCGSFACATKMFDGMMRKDLHSWTAMIMCLASHGYGGEALYLFSRMVQSDILPDSVTFVAVLSACSHAGLVDEGIQFFDCMERVYRITPDLKHYGCMVDLFSRAGLLNRAYEFILSMPMKPNLAILGSLLSACRVHNEYDLAKVVAKKIESTCAHVGGSHVLLSNIYANECKWHKVVSIREATRGDENKPPGHSFIEVGGIVHEFIVDDKLHPFAWEMQLVMDGMGKLMEGS</sequence>
<dbReference type="FunFam" id="1.25.40.10:FF:000184">
    <property type="entry name" value="Pentatricopeptide repeat-containing protein, chloroplastic"/>
    <property type="match status" value="1"/>
</dbReference>
<proteinExistence type="predicted"/>
<dbReference type="Proteomes" id="UP001515500">
    <property type="component" value="Chromosome 9"/>
</dbReference>
<evidence type="ECO:0000313" key="3">
    <source>
        <dbReference type="Proteomes" id="UP001515500"/>
    </source>
</evidence>
<dbReference type="Gene3D" id="1.25.40.10">
    <property type="entry name" value="Tetratricopeptide repeat domain"/>
    <property type="match status" value="3"/>
</dbReference>
<evidence type="ECO:0000256" key="1">
    <source>
        <dbReference type="ARBA" id="ARBA00022737"/>
    </source>
</evidence>